<name>A0ABU9UC06_9SPIR</name>
<comment type="similarity">
    <text evidence="9">Belongs to the class-III pyridoxal-phosphate-dependent aminotransferase family. BioA subfamily.</text>
</comment>
<dbReference type="SUPFAM" id="SSF53383">
    <property type="entry name" value="PLP-dependent transferases"/>
    <property type="match status" value="1"/>
</dbReference>
<feature type="binding site" evidence="9">
    <location>
        <position position="157"/>
    </location>
    <ligand>
        <name>substrate</name>
    </ligand>
</feature>
<proteinExistence type="inferred from homology"/>
<dbReference type="InterPro" id="IPR015421">
    <property type="entry name" value="PyrdxlP-dep_Trfase_major"/>
</dbReference>
<comment type="subcellular location">
    <subcellularLocation>
        <location evidence="9">Cytoplasm</location>
    </subcellularLocation>
</comment>
<reference evidence="10 11" key="1">
    <citation type="submission" date="2024-03" db="EMBL/GenBank/DDBJ databases">
        <title>Ignisphaera cupida sp. nov., a hyperthermophilic hydrolytic archaeon from a hot spring of Kamchatka, and proposal of Ignisphaeraceae fam. nov.</title>
        <authorList>
            <person name="Podosokorskaya O.A."/>
            <person name="Elcheninov A.G."/>
            <person name="Maltseva A.I."/>
            <person name="Zayulina K.S."/>
            <person name="Novikov A."/>
            <person name="Merkel A.Y."/>
        </authorList>
    </citation>
    <scope>NUCLEOTIDE SEQUENCE [LARGE SCALE GENOMIC DNA]</scope>
    <source>
        <strain evidence="10 11">38H-sp</strain>
    </source>
</reference>
<keyword evidence="9" id="KW-0963">Cytoplasm</keyword>
<keyword evidence="11" id="KW-1185">Reference proteome</keyword>
<evidence type="ECO:0000313" key="10">
    <source>
        <dbReference type="EMBL" id="MEM5948199.1"/>
    </source>
</evidence>
<evidence type="ECO:0000256" key="5">
    <source>
        <dbReference type="ARBA" id="ARBA00022691"/>
    </source>
</evidence>
<evidence type="ECO:0000256" key="6">
    <source>
        <dbReference type="ARBA" id="ARBA00022756"/>
    </source>
</evidence>
<comment type="function">
    <text evidence="9">Catalyzes the transfer of the alpha-amino group from S-adenosyl-L-methionine (SAM) to 7-keto-8-aminopelargonic acid (KAPA) to form 7,8-diaminopelargonic acid (DAPA). It is the only aminotransferase known to utilize SAM as an amino donor.</text>
</comment>
<dbReference type="InterPro" id="IPR015424">
    <property type="entry name" value="PyrdxlP-dep_Trfase"/>
</dbReference>
<evidence type="ECO:0000256" key="7">
    <source>
        <dbReference type="ARBA" id="ARBA00022898"/>
    </source>
</evidence>
<evidence type="ECO:0000313" key="11">
    <source>
        <dbReference type="Proteomes" id="UP001466331"/>
    </source>
</evidence>
<keyword evidence="5 9" id="KW-0949">S-adenosyl-L-methionine</keyword>
<dbReference type="PANTHER" id="PTHR42684">
    <property type="entry name" value="ADENOSYLMETHIONINE-8-AMINO-7-OXONONANOATE AMINOTRANSFERASE"/>
    <property type="match status" value="1"/>
</dbReference>
<comment type="pathway">
    <text evidence="2 9">Cofactor biosynthesis; biotin biosynthesis; 7,8-diaminononanoate from 8-amino-7-oxononanoate (SAM route): step 1/1.</text>
</comment>
<dbReference type="InterPro" id="IPR005815">
    <property type="entry name" value="BioA"/>
</dbReference>
<dbReference type="PROSITE" id="PS00600">
    <property type="entry name" value="AA_TRANSFER_CLASS_3"/>
    <property type="match status" value="1"/>
</dbReference>
<keyword evidence="4 9" id="KW-0808">Transferase</keyword>
<comment type="caution">
    <text evidence="10">The sequence shown here is derived from an EMBL/GenBank/DDBJ whole genome shotgun (WGS) entry which is preliminary data.</text>
</comment>
<keyword evidence="7 9" id="KW-0663">Pyridoxal phosphate</keyword>
<dbReference type="EC" id="2.6.1.62" evidence="9"/>
<comment type="catalytic activity">
    <reaction evidence="8 9">
        <text>(8S)-8-amino-7-oxononanoate + S-adenosyl-L-methionine = S-adenosyl-4-methylsulfanyl-2-oxobutanoate + (7R,8S)-7,8-diammoniononanoate</text>
        <dbReference type="Rhea" id="RHEA:16861"/>
        <dbReference type="ChEBI" id="CHEBI:16490"/>
        <dbReference type="ChEBI" id="CHEBI:59789"/>
        <dbReference type="ChEBI" id="CHEBI:149468"/>
        <dbReference type="ChEBI" id="CHEBI:149469"/>
        <dbReference type="EC" id="2.6.1.62"/>
    </reaction>
</comment>
<dbReference type="Gene3D" id="3.90.1150.10">
    <property type="entry name" value="Aspartate Aminotransferase, domain 1"/>
    <property type="match status" value="1"/>
</dbReference>
<evidence type="ECO:0000256" key="1">
    <source>
        <dbReference type="ARBA" id="ARBA00001933"/>
    </source>
</evidence>
<dbReference type="InterPro" id="IPR015422">
    <property type="entry name" value="PyrdxlP-dep_Trfase_small"/>
</dbReference>
<feature type="modified residue" description="N6-(pyridoxal phosphate)lysine" evidence="9">
    <location>
        <position position="299"/>
    </location>
</feature>
<accession>A0ABU9UC06</accession>
<dbReference type="RefSeq" id="WP_420069645.1">
    <property type="nucleotide sequence ID" value="NZ_JBCHKQ010000002.1"/>
</dbReference>
<evidence type="ECO:0000256" key="3">
    <source>
        <dbReference type="ARBA" id="ARBA00022576"/>
    </source>
</evidence>
<dbReference type="InterPro" id="IPR049704">
    <property type="entry name" value="Aminotrans_3_PPA_site"/>
</dbReference>
<keyword evidence="6 9" id="KW-0093">Biotin biosynthesis</keyword>
<feature type="binding site" evidence="9">
    <location>
        <position position="334"/>
    </location>
    <ligand>
        <name>substrate</name>
    </ligand>
</feature>
<comment type="subunit">
    <text evidence="9">Homodimer.</text>
</comment>
<dbReference type="Pfam" id="PF00202">
    <property type="entry name" value="Aminotran_3"/>
    <property type="match status" value="1"/>
</dbReference>
<dbReference type="EMBL" id="JBCHKQ010000002">
    <property type="protein sequence ID" value="MEM5948199.1"/>
    <property type="molecule type" value="Genomic_DNA"/>
</dbReference>
<comment type="cofactor">
    <cofactor evidence="1 9">
        <name>pyridoxal 5'-phosphate</name>
        <dbReference type="ChEBI" id="CHEBI:597326"/>
    </cofactor>
</comment>
<sequence length="467" mass="53690">MLKNKLTLFNKTTNIENIDKKHIWHPYTQMKDYENIAHLAITKAKGPYIYDIHGKRYYDAISSWWTSIWGHNHPYIMKALRKQTRKLDHLIFAGCTHPYATELIEKLSSHIDTTLSRYFFSDDGSTAIEIALKIALQYYKNKGKSKKTRFVHLSDSYHGDTSACMSVGGIDLYIKYYKDLMVESYEIKAPIKKHYKNLTHNFTQGGEDQQITETAKKETRDFIEKNADTIAGIIVEPILMGAAGMQVYSADYLKILRDLANKHDIILIFDEVVTGFGRTGTMWAYEQANTPPDILVLAKGLSAGTLPLALTICTEEIYQAFYDDFKKGKTFYHGHSYTGNPLACSVALANIKLWEKTNPVKNNHFYKIKQLLEESAHYPWVKDIRYKGCTGAVDIGIDRETNFPADIRIGRRIYFEALKKGLFIRPLGDTIYWLFRLNATEKEIEETIQKSIETIDIVVRKSKDELV</sequence>
<evidence type="ECO:0000256" key="8">
    <source>
        <dbReference type="ARBA" id="ARBA00048449"/>
    </source>
</evidence>
<evidence type="ECO:0000256" key="9">
    <source>
        <dbReference type="HAMAP-Rule" id="MF_00834"/>
    </source>
</evidence>
<feature type="binding site" evidence="9">
    <location>
        <position position="299"/>
    </location>
    <ligand>
        <name>substrate</name>
    </ligand>
</feature>
<dbReference type="PANTHER" id="PTHR42684:SF17">
    <property type="entry name" value="ADENOSYLMETHIONINE-8-AMINO-7-OXONONANOATE AMINOTRANSFERASE"/>
    <property type="match status" value="1"/>
</dbReference>
<dbReference type="Proteomes" id="UP001466331">
    <property type="component" value="Unassembled WGS sequence"/>
</dbReference>
<evidence type="ECO:0000256" key="4">
    <source>
        <dbReference type="ARBA" id="ARBA00022679"/>
    </source>
</evidence>
<dbReference type="CDD" id="cd00610">
    <property type="entry name" value="OAT_like"/>
    <property type="match status" value="1"/>
</dbReference>
<dbReference type="InterPro" id="IPR005814">
    <property type="entry name" value="Aminotrans_3"/>
</dbReference>
<dbReference type="NCBIfam" id="TIGR00508">
    <property type="entry name" value="bioA"/>
    <property type="match status" value="1"/>
</dbReference>
<dbReference type="Gene3D" id="3.40.640.10">
    <property type="entry name" value="Type I PLP-dependent aspartate aminotransferase-like (Major domain)"/>
    <property type="match status" value="1"/>
</dbReference>
<protein>
    <recommendedName>
        <fullName evidence="9">Adenosylmethionine-8-amino-7-oxononanoate aminotransferase</fullName>
        <ecNumber evidence="9">2.6.1.62</ecNumber>
    </recommendedName>
    <alternativeName>
        <fullName evidence="9">7,8-diamino-pelargonic acid aminotransferase</fullName>
        <shortName evidence="9">DAPA AT</shortName>
        <shortName evidence="9">DAPA aminotransferase</shortName>
    </alternativeName>
    <alternativeName>
        <fullName evidence="9">7,8-diaminononanoate synthase</fullName>
        <shortName evidence="9">DANS</shortName>
    </alternativeName>
    <alternativeName>
        <fullName evidence="9">Diaminopelargonic acid synthase</fullName>
    </alternativeName>
</protein>
<organism evidence="10 11">
    <name type="scientific">Rarispira pelagica</name>
    <dbReference type="NCBI Taxonomy" id="3141764"/>
    <lineage>
        <taxon>Bacteria</taxon>
        <taxon>Pseudomonadati</taxon>
        <taxon>Spirochaetota</taxon>
        <taxon>Spirochaetia</taxon>
        <taxon>Winmispirales</taxon>
        <taxon>Winmispiraceae</taxon>
        <taxon>Rarispira</taxon>
    </lineage>
</organism>
<feature type="binding site" evidence="9">
    <location>
        <begin position="335"/>
        <end position="336"/>
    </location>
    <ligand>
        <name>pyridoxal 5'-phosphate</name>
        <dbReference type="ChEBI" id="CHEBI:597326"/>
    </ligand>
</feature>
<dbReference type="GO" id="GO:0004015">
    <property type="term" value="F:adenosylmethionine-8-amino-7-oxononanoate transaminase activity"/>
    <property type="evidence" value="ECO:0007669"/>
    <property type="project" value="UniProtKB-EC"/>
</dbReference>
<keyword evidence="3 9" id="KW-0032">Aminotransferase</keyword>
<gene>
    <name evidence="9 10" type="primary">bioA</name>
    <name evidence="10" type="ORF">WKV44_06560</name>
</gene>
<feature type="binding site" evidence="9">
    <location>
        <position position="270"/>
    </location>
    <ligand>
        <name>pyridoxal 5'-phosphate</name>
        <dbReference type="ChEBI" id="CHEBI:597326"/>
    </ligand>
</feature>
<feature type="site" description="Participates in the substrate recognition with KAPA and in a stacking interaction with the adenine ring of SAM" evidence="9">
    <location>
        <position position="27"/>
    </location>
</feature>
<feature type="binding site" evidence="9">
    <location>
        <position position="64"/>
    </location>
    <ligand>
        <name>substrate</name>
    </ligand>
</feature>
<feature type="binding site" evidence="9">
    <location>
        <begin position="124"/>
        <end position="125"/>
    </location>
    <ligand>
        <name>pyridoxal 5'-phosphate</name>
        <dbReference type="ChEBI" id="CHEBI:597326"/>
    </ligand>
</feature>
<feature type="binding site" evidence="9">
    <location>
        <position position="425"/>
    </location>
    <ligand>
        <name>substrate</name>
    </ligand>
</feature>
<dbReference type="HAMAP" id="MF_00834">
    <property type="entry name" value="BioA"/>
    <property type="match status" value="1"/>
</dbReference>
<evidence type="ECO:0000256" key="2">
    <source>
        <dbReference type="ARBA" id="ARBA00005063"/>
    </source>
</evidence>